<dbReference type="InterPro" id="IPR046959">
    <property type="entry name" value="PRK1-6/SRF4-like"/>
</dbReference>
<name>A0A7S4NQH1_9EUKA</name>
<dbReference type="PANTHER" id="PTHR48007:SF4">
    <property type="entry name" value="LEUCINE-RICH REPEAT RECEPTOR-LIKE PROTEIN KINASE PXC1"/>
    <property type="match status" value="1"/>
</dbReference>
<dbReference type="AlphaFoldDB" id="A0A7S4NQH1"/>
<dbReference type="SUPFAM" id="SSF52058">
    <property type="entry name" value="L domain-like"/>
    <property type="match status" value="1"/>
</dbReference>
<dbReference type="EMBL" id="HBKR01015491">
    <property type="protein sequence ID" value="CAE2303100.1"/>
    <property type="molecule type" value="Transcribed_RNA"/>
</dbReference>
<dbReference type="InterPro" id="IPR032675">
    <property type="entry name" value="LRR_dom_sf"/>
</dbReference>
<reference evidence="1" key="1">
    <citation type="submission" date="2021-01" db="EMBL/GenBank/DDBJ databases">
        <authorList>
            <person name="Corre E."/>
            <person name="Pelletier E."/>
            <person name="Niang G."/>
            <person name="Scheremetjew M."/>
            <person name="Finn R."/>
            <person name="Kale V."/>
            <person name="Holt S."/>
            <person name="Cochrane G."/>
            <person name="Meng A."/>
            <person name="Brown T."/>
            <person name="Cohen L."/>
        </authorList>
    </citation>
    <scope>NUCLEOTIDE SEQUENCE</scope>
    <source>
        <strain evidence="1">SoJaBio B1-5/56/2</strain>
    </source>
</reference>
<organism evidence="1">
    <name type="scientific">Paramoeba aestuarina</name>
    <dbReference type="NCBI Taxonomy" id="180227"/>
    <lineage>
        <taxon>Eukaryota</taxon>
        <taxon>Amoebozoa</taxon>
        <taxon>Discosea</taxon>
        <taxon>Flabellinia</taxon>
        <taxon>Dactylopodida</taxon>
        <taxon>Paramoebidae</taxon>
        <taxon>Paramoeba</taxon>
    </lineage>
</organism>
<protein>
    <recommendedName>
        <fullName evidence="2">Leucine-rich repeat protein</fullName>
    </recommendedName>
</protein>
<evidence type="ECO:0008006" key="2">
    <source>
        <dbReference type="Google" id="ProtNLM"/>
    </source>
</evidence>
<dbReference type="PANTHER" id="PTHR48007">
    <property type="entry name" value="LEUCINE-RICH REPEAT RECEPTOR-LIKE PROTEIN KINASE PXC1"/>
    <property type="match status" value="1"/>
</dbReference>
<proteinExistence type="predicted"/>
<accession>A0A7S4NQH1</accession>
<dbReference type="Gene3D" id="3.80.10.10">
    <property type="entry name" value="Ribonuclease Inhibitor"/>
    <property type="match status" value="1"/>
</dbReference>
<sequence length="240" mass="26531">MSTLLTAILPAYTVDPFLGKVDKSCLSQLTLMELFVEGITNTECIWGGEYSMGLSEWFDIDLNASGEVIEINWDSYDIDGTINLQWLPPSVVRVHLDDNNLTGSIDLTDLPQLLKAIFICQNTLSGTISLESLPPLLVSLGVSENQLTGTVNLTLLPTRLQYLFLYGNMFFGPIDITKLPEKMLAIHLNENQFEGDTDFSQLPPSLNYLAVANTKLSGTLVVKNRMKAKAQESNVTLVIQ</sequence>
<evidence type="ECO:0000313" key="1">
    <source>
        <dbReference type="EMBL" id="CAE2303100.1"/>
    </source>
</evidence>
<gene>
    <name evidence="1" type="ORF">NAES01612_LOCUS10241</name>
</gene>